<evidence type="ECO:0000256" key="3">
    <source>
        <dbReference type="SAM" id="Phobius"/>
    </source>
</evidence>
<keyword evidence="3" id="KW-0812">Transmembrane</keyword>
<dbReference type="Proteomes" id="UP000694845">
    <property type="component" value="Unplaced"/>
</dbReference>
<feature type="transmembrane region" description="Helical" evidence="3">
    <location>
        <begin position="459"/>
        <end position="481"/>
    </location>
</feature>
<feature type="transmembrane region" description="Helical" evidence="3">
    <location>
        <begin position="20"/>
        <end position="41"/>
    </location>
</feature>
<dbReference type="InterPro" id="IPR036259">
    <property type="entry name" value="MFS_trans_sf"/>
</dbReference>
<dbReference type="InterPro" id="IPR011701">
    <property type="entry name" value="MFS"/>
</dbReference>
<keyword evidence="5" id="KW-1185">Reference proteome</keyword>
<protein>
    <submittedName>
        <fullName evidence="6">Monocarboxylate transporter 13-like</fullName>
    </submittedName>
</protein>
<dbReference type="GeneID" id="110980782"/>
<feature type="transmembrane region" description="Helical" evidence="3">
    <location>
        <begin position="391"/>
        <end position="415"/>
    </location>
</feature>
<feature type="transmembrane region" description="Helical" evidence="3">
    <location>
        <begin position="333"/>
        <end position="354"/>
    </location>
</feature>
<feature type="transmembrane region" description="Helical" evidence="3">
    <location>
        <begin position="427"/>
        <end position="447"/>
    </location>
</feature>
<dbReference type="PANTHER" id="PTHR11360">
    <property type="entry name" value="MONOCARBOXYLATE TRANSPORTER"/>
    <property type="match status" value="1"/>
</dbReference>
<feature type="transmembrane region" description="Helical" evidence="3">
    <location>
        <begin position="175"/>
        <end position="196"/>
    </location>
</feature>
<feature type="transmembrane region" description="Helical" evidence="3">
    <location>
        <begin position="61"/>
        <end position="82"/>
    </location>
</feature>
<feature type="compositionally biased region" description="Basic and acidic residues" evidence="2">
    <location>
        <begin position="237"/>
        <end position="249"/>
    </location>
</feature>
<evidence type="ECO:0000259" key="4">
    <source>
        <dbReference type="PROSITE" id="PS50850"/>
    </source>
</evidence>
<dbReference type="InterPro" id="IPR050327">
    <property type="entry name" value="Proton-linked_MCT"/>
</dbReference>
<sequence>MEITRRTSVRFGPPTQGSIWAIVIIIAAHLNLALVECSLRTTEVFYLRWREEFETSAKQTAAVQSIAWSLSCSCGLIGGLMVKRFGCRMTGIVGGLLAVLGVFGSAWVRSIYQLYITAALNGVGLGILVNVSVVAVAQNIKQRYRTANALMYSGRGTGKMAAPPLVQFLLTSYGWRGAILVIAAITANAVVFASLFRPSRTLRKTELGNTSQNELDREKRESSSVQEVHPGQENDAEADRETETHVGTRDVEMIDAEMHRSDQNIYLCAYTPIPTTNDELRLKVPLGSRIASALGLVIFRKSYRFGLLCFLGIVCIIPFSGSAPFIIPRAQSIDITPSVAALLLTLNGIGSLLGRLGNGLVISWKLSAETVCSISAAVTGTSLFLMNADSFVCMSVVSFLLGLSSGVMYSVCIVLTRQYVGDLQFSVCFGIYSTCVGIGALLGGVAAGWVFDVTASYKAVFYVLGGIAFACAFLMCLLPVLKRIEPGIDVKSTEP</sequence>
<dbReference type="OrthoDB" id="6286464at2759"/>
<dbReference type="PANTHER" id="PTHR11360:SF284">
    <property type="entry name" value="EG:103B4.3 PROTEIN-RELATED"/>
    <property type="match status" value="1"/>
</dbReference>
<evidence type="ECO:0000256" key="2">
    <source>
        <dbReference type="SAM" id="MobiDB-lite"/>
    </source>
</evidence>
<feature type="transmembrane region" description="Helical" evidence="3">
    <location>
        <begin position="114"/>
        <end position="137"/>
    </location>
</feature>
<organism evidence="5 6">
    <name type="scientific">Acanthaster planci</name>
    <name type="common">Crown-of-thorns starfish</name>
    <dbReference type="NCBI Taxonomy" id="133434"/>
    <lineage>
        <taxon>Eukaryota</taxon>
        <taxon>Metazoa</taxon>
        <taxon>Echinodermata</taxon>
        <taxon>Eleutherozoa</taxon>
        <taxon>Asterozoa</taxon>
        <taxon>Asteroidea</taxon>
        <taxon>Valvatacea</taxon>
        <taxon>Valvatida</taxon>
        <taxon>Acanthasteridae</taxon>
        <taxon>Acanthaster</taxon>
    </lineage>
</organism>
<dbReference type="RefSeq" id="XP_022093429.1">
    <property type="nucleotide sequence ID" value="XM_022237737.1"/>
</dbReference>
<feature type="region of interest" description="Disordered" evidence="2">
    <location>
        <begin position="206"/>
        <end position="249"/>
    </location>
</feature>
<evidence type="ECO:0000256" key="1">
    <source>
        <dbReference type="ARBA" id="ARBA00004141"/>
    </source>
</evidence>
<evidence type="ECO:0000313" key="5">
    <source>
        <dbReference type="Proteomes" id="UP000694845"/>
    </source>
</evidence>
<keyword evidence="3" id="KW-0472">Membrane</keyword>
<gene>
    <name evidence="6" type="primary">LOC110980782</name>
</gene>
<dbReference type="SUPFAM" id="SSF103473">
    <property type="entry name" value="MFS general substrate transporter"/>
    <property type="match status" value="1"/>
</dbReference>
<dbReference type="PROSITE" id="PS50850">
    <property type="entry name" value="MFS"/>
    <property type="match status" value="1"/>
</dbReference>
<comment type="subcellular location">
    <subcellularLocation>
        <location evidence="1">Membrane</location>
        <topology evidence="1">Multi-pass membrane protein</topology>
    </subcellularLocation>
</comment>
<dbReference type="GO" id="GO:0008028">
    <property type="term" value="F:monocarboxylic acid transmembrane transporter activity"/>
    <property type="evidence" value="ECO:0007669"/>
    <property type="project" value="TreeGrafter"/>
</dbReference>
<name>A0A8B7YJK0_ACAPL</name>
<dbReference type="AlphaFoldDB" id="A0A8B7YJK0"/>
<feature type="domain" description="Major facilitator superfamily (MFS) profile" evidence="4">
    <location>
        <begin position="24"/>
        <end position="483"/>
    </location>
</feature>
<evidence type="ECO:0000313" key="6">
    <source>
        <dbReference type="RefSeq" id="XP_022093429.1"/>
    </source>
</evidence>
<dbReference type="Gene3D" id="1.20.1250.20">
    <property type="entry name" value="MFS general substrate transporter like domains"/>
    <property type="match status" value="2"/>
</dbReference>
<proteinExistence type="predicted"/>
<keyword evidence="3" id="KW-1133">Transmembrane helix</keyword>
<dbReference type="GO" id="GO:0016020">
    <property type="term" value="C:membrane"/>
    <property type="evidence" value="ECO:0007669"/>
    <property type="project" value="UniProtKB-SubCell"/>
</dbReference>
<dbReference type="KEGG" id="aplc:110980782"/>
<feature type="transmembrane region" description="Helical" evidence="3">
    <location>
        <begin position="89"/>
        <end position="108"/>
    </location>
</feature>
<accession>A0A8B7YJK0</accession>
<dbReference type="OMA" id="NIYLCAY"/>
<feature type="transmembrane region" description="Helical" evidence="3">
    <location>
        <begin position="366"/>
        <end position="385"/>
    </location>
</feature>
<dbReference type="InterPro" id="IPR020846">
    <property type="entry name" value="MFS_dom"/>
</dbReference>
<reference evidence="6" key="1">
    <citation type="submission" date="2025-08" db="UniProtKB">
        <authorList>
            <consortium name="RefSeq"/>
        </authorList>
    </citation>
    <scope>IDENTIFICATION</scope>
</reference>
<feature type="transmembrane region" description="Helical" evidence="3">
    <location>
        <begin position="305"/>
        <end position="327"/>
    </location>
</feature>
<dbReference type="Pfam" id="PF07690">
    <property type="entry name" value="MFS_1"/>
    <property type="match status" value="2"/>
</dbReference>